<dbReference type="STRING" id="869213.GCA_000517085_01500"/>
<dbReference type="EMBL" id="BAMD01000004">
    <property type="protein sequence ID" value="GAF01983.1"/>
    <property type="molecule type" value="Genomic_DNA"/>
</dbReference>
<dbReference type="AlphaFoldDB" id="W7Y327"/>
<feature type="domain" description="FAS1" evidence="1">
    <location>
        <begin position="36"/>
        <end position="234"/>
    </location>
</feature>
<keyword evidence="3" id="KW-1185">Reference proteome</keyword>
<evidence type="ECO:0000313" key="2">
    <source>
        <dbReference type="EMBL" id="GAF01983.1"/>
    </source>
</evidence>
<dbReference type="PROSITE" id="PS50213">
    <property type="entry name" value="FAS1"/>
    <property type="match status" value="2"/>
</dbReference>
<organism evidence="2 3">
    <name type="scientific">Saccharicrinis fermentans DSM 9555 = JCM 21142</name>
    <dbReference type="NCBI Taxonomy" id="869213"/>
    <lineage>
        <taxon>Bacteria</taxon>
        <taxon>Pseudomonadati</taxon>
        <taxon>Bacteroidota</taxon>
        <taxon>Bacteroidia</taxon>
        <taxon>Marinilabiliales</taxon>
        <taxon>Marinilabiliaceae</taxon>
        <taxon>Saccharicrinis</taxon>
    </lineage>
</organism>
<dbReference type="Pfam" id="PF02469">
    <property type="entry name" value="Fasciclin"/>
    <property type="match status" value="2"/>
</dbReference>
<dbReference type="eggNOG" id="COG2335">
    <property type="taxonomic scope" value="Bacteria"/>
</dbReference>
<evidence type="ECO:0000313" key="3">
    <source>
        <dbReference type="Proteomes" id="UP000019402"/>
    </source>
</evidence>
<dbReference type="InterPro" id="IPR036378">
    <property type="entry name" value="FAS1_dom_sf"/>
</dbReference>
<dbReference type="InterPro" id="IPR000782">
    <property type="entry name" value="FAS1_domain"/>
</dbReference>
<dbReference type="Proteomes" id="UP000019402">
    <property type="component" value="Unassembled WGS sequence"/>
</dbReference>
<accession>W7Y327</accession>
<dbReference type="SUPFAM" id="SSF82153">
    <property type="entry name" value="FAS1 domain"/>
    <property type="match status" value="2"/>
</dbReference>
<name>W7Y327_9BACT</name>
<feature type="domain" description="FAS1" evidence="1">
    <location>
        <begin position="594"/>
        <end position="769"/>
    </location>
</feature>
<proteinExistence type="predicted"/>
<dbReference type="PROSITE" id="PS51257">
    <property type="entry name" value="PROKAR_LIPOPROTEIN"/>
    <property type="match status" value="1"/>
</dbReference>
<dbReference type="OrthoDB" id="659398at2"/>
<dbReference type="RefSeq" id="WP_044262656.1">
    <property type="nucleotide sequence ID" value="NZ_BAMD01000004.1"/>
</dbReference>
<sequence>MRKIQNLFLICMFGLLISSGGCRPDDEEFDRPTTLAGPVYQQLESMGNFSHYLQCLDRTEYAEALKTGGSWTSFAPTDDAFDAYFQAKGYSSVADMPQYKVEDIVKYSLIIDSYNMTTLTFYSNGWYAGNSFRRYTLYTDSLEIVKGSDYPYLQEVQNKEYLVDKSRTRRKTTNYFLDLYIDSEKNAIERSDYTYMFPGERELEEGEMRVFDSEVTEAEIVAENGLIYALDKVLEPKPNLYQNLSSEEYGGKYSMFKNMLDRFGYFQYMGMEENPYTGAEDSLFQIRYQTGISNNYLAFDPSDEIMPKLINNVDRTEADATGLLVPTNEALIDYLQQDNELAKNYDSYDDMPLDVLAIFLNVNFFTQFWEVCPSQFSETYNVGLEPVHMTEADVVDTKFCSNGLFVGVNKIYPTTSFATVYGPLVLDEDYSVMLSAIKDMGLDNTLKGTGIDFSILGIRNDQWVNIPDPNSTSRKITIEGYTEDMSVIYMSVTGDPDDSNNRVYPDPTSATPSSTEMSYVQETINDIVLNQMIEASLDQPNYYQTKKGEFVYFDGTRVQGGGDILNDEYVGFDQITELSNGKFYATDKFVNPPSDFTYDALANTSNFSQFLMAIDGAGAKLSLTTYSGASLINFLDLRKTYTLFAPNDDAVLKAVEDGVIPNPDPAYLNSLSELDRAIASEQLLNFVKLHFVQHPIPTDGITSGEYKTLYYAEIIDFVPVYSTFEIENDYGNEQITIKNSDTKEMVAQTSGITNLFTKRVVVHEIDSYLK</sequence>
<dbReference type="PANTHER" id="PTHR10900:SF77">
    <property type="entry name" value="FI19380P1"/>
    <property type="match status" value="1"/>
</dbReference>
<dbReference type="Gene3D" id="2.30.180.10">
    <property type="entry name" value="FAS1 domain"/>
    <property type="match status" value="2"/>
</dbReference>
<protein>
    <submittedName>
        <fullName evidence="2">Fasciclin domain protein</fullName>
    </submittedName>
</protein>
<gene>
    <name evidence="2" type="ORF">JCM21142_1607</name>
</gene>
<dbReference type="InterPro" id="IPR050904">
    <property type="entry name" value="Adhesion/Biosynth-related"/>
</dbReference>
<comment type="caution">
    <text evidence="2">The sequence shown here is derived from an EMBL/GenBank/DDBJ whole genome shotgun (WGS) entry which is preliminary data.</text>
</comment>
<reference evidence="2 3" key="1">
    <citation type="journal article" date="2014" name="Genome Announc.">
        <title>Draft Genome Sequence of Cytophaga fermentans JCM 21142T, a Facultative Anaerobe Isolated from Marine Mud.</title>
        <authorList>
            <person name="Starns D."/>
            <person name="Oshima K."/>
            <person name="Suda W."/>
            <person name="Iino T."/>
            <person name="Yuki M."/>
            <person name="Inoue J."/>
            <person name="Kitamura K."/>
            <person name="Iida T."/>
            <person name="Darby A."/>
            <person name="Hattori M."/>
            <person name="Ohkuma M."/>
        </authorList>
    </citation>
    <scope>NUCLEOTIDE SEQUENCE [LARGE SCALE GENOMIC DNA]</scope>
    <source>
        <strain evidence="2 3">JCM 21142</strain>
    </source>
</reference>
<evidence type="ECO:0000259" key="1">
    <source>
        <dbReference type="PROSITE" id="PS50213"/>
    </source>
</evidence>
<dbReference type="PANTHER" id="PTHR10900">
    <property type="entry name" value="PERIOSTIN-RELATED"/>
    <property type="match status" value="1"/>
</dbReference>